<dbReference type="SUPFAM" id="SSF50475">
    <property type="entry name" value="FMN-binding split barrel"/>
    <property type="match status" value="1"/>
</dbReference>
<dbReference type="PANTHER" id="PTHR30466:SF1">
    <property type="entry name" value="FMN REDUCTASE (NADH) RUTF"/>
    <property type="match status" value="1"/>
</dbReference>
<reference evidence="4" key="1">
    <citation type="journal article" date="2019" name="Int. J. Syst. Evol. Microbiol.">
        <title>The Global Catalogue of Microorganisms (GCM) 10K type strain sequencing project: providing services to taxonomists for standard genome sequencing and annotation.</title>
        <authorList>
            <consortium name="The Broad Institute Genomics Platform"/>
            <consortium name="The Broad Institute Genome Sequencing Center for Infectious Disease"/>
            <person name="Wu L."/>
            <person name="Ma J."/>
        </authorList>
    </citation>
    <scope>NUCLEOTIDE SEQUENCE [LARGE SCALE GENOMIC DNA]</scope>
    <source>
        <strain evidence="4">TISTR 1571</strain>
    </source>
</reference>
<dbReference type="EMBL" id="JBHUMZ010000019">
    <property type="protein sequence ID" value="MFD2638765.1"/>
    <property type="molecule type" value="Genomic_DNA"/>
</dbReference>
<dbReference type="GO" id="GO:0016491">
    <property type="term" value="F:oxidoreductase activity"/>
    <property type="evidence" value="ECO:0007669"/>
    <property type="project" value="UniProtKB-KW"/>
</dbReference>
<name>A0ABW5QAL5_9BACI</name>
<proteinExistence type="predicted"/>
<dbReference type="PANTHER" id="PTHR30466">
    <property type="entry name" value="FLAVIN REDUCTASE"/>
    <property type="match status" value="1"/>
</dbReference>
<evidence type="ECO:0000313" key="4">
    <source>
        <dbReference type="Proteomes" id="UP001597452"/>
    </source>
</evidence>
<accession>A0ABW5QAL5</accession>
<dbReference type="SMART" id="SM00903">
    <property type="entry name" value="Flavin_Reduct"/>
    <property type="match status" value="1"/>
</dbReference>
<sequence>MKNRTFRDAMGKFATGVTIVTTKVNDQTHGMTANAFMSVSLDPQLITISIDNNAKMLDYIKESGKFAVSILKDEQKEVSMHFAGQKDNPDVVSFDEVYGIPIIQDSLASVICEVDKSVEAGDHTLFIGEVLELKLTDGSPLAFFSGKYGSYQVV</sequence>
<dbReference type="Pfam" id="PF01613">
    <property type="entry name" value="Flavin_Reduct"/>
    <property type="match status" value="1"/>
</dbReference>
<feature type="domain" description="Flavin reductase like" evidence="2">
    <location>
        <begin position="10"/>
        <end position="150"/>
    </location>
</feature>
<comment type="caution">
    <text evidence="3">The sequence shown here is derived from an EMBL/GenBank/DDBJ whole genome shotgun (WGS) entry which is preliminary data.</text>
</comment>
<protein>
    <submittedName>
        <fullName evidence="3">Flavin reductase family protein</fullName>
        <ecNumber evidence="3">1.-.-.-</ecNumber>
    </submittedName>
</protein>
<dbReference type="RefSeq" id="WP_377328517.1">
    <property type="nucleotide sequence ID" value="NZ_JBHUMZ010000019.1"/>
</dbReference>
<keyword evidence="1 3" id="KW-0560">Oxidoreductase</keyword>
<evidence type="ECO:0000256" key="1">
    <source>
        <dbReference type="ARBA" id="ARBA00023002"/>
    </source>
</evidence>
<dbReference type="InterPro" id="IPR002563">
    <property type="entry name" value="Flavin_Rdtase-like_dom"/>
</dbReference>
<dbReference type="InterPro" id="IPR050268">
    <property type="entry name" value="NADH-dep_flavin_reductase"/>
</dbReference>
<dbReference type="InterPro" id="IPR012349">
    <property type="entry name" value="Split_barrel_FMN-bd"/>
</dbReference>
<evidence type="ECO:0000313" key="3">
    <source>
        <dbReference type="EMBL" id="MFD2638765.1"/>
    </source>
</evidence>
<dbReference type="Gene3D" id="2.30.110.10">
    <property type="entry name" value="Electron Transport, Fmn-binding Protein, Chain A"/>
    <property type="match status" value="1"/>
</dbReference>
<keyword evidence="4" id="KW-1185">Reference proteome</keyword>
<dbReference type="Proteomes" id="UP001597452">
    <property type="component" value="Unassembled WGS sequence"/>
</dbReference>
<evidence type="ECO:0000259" key="2">
    <source>
        <dbReference type="SMART" id="SM00903"/>
    </source>
</evidence>
<gene>
    <name evidence="3" type="ORF">ACFSW4_07815</name>
</gene>
<dbReference type="EC" id="1.-.-.-" evidence="3"/>
<organism evidence="3 4">
    <name type="scientific">Piscibacillus salipiscarius</name>
    <dbReference type="NCBI Taxonomy" id="299480"/>
    <lineage>
        <taxon>Bacteria</taxon>
        <taxon>Bacillati</taxon>
        <taxon>Bacillota</taxon>
        <taxon>Bacilli</taxon>
        <taxon>Bacillales</taxon>
        <taxon>Bacillaceae</taxon>
        <taxon>Piscibacillus</taxon>
    </lineage>
</organism>